<dbReference type="Proteomes" id="UP000247569">
    <property type="component" value="Unassembled WGS sequence"/>
</dbReference>
<proteinExistence type="predicted"/>
<dbReference type="EMBL" id="QJKF01000003">
    <property type="protein sequence ID" value="PXX66341.1"/>
    <property type="molecule type" value="Genomic_DNA"/>
</dbReference>
<accession>A0A318K3E5</accession>
<name>A0A318K3E5_9NOCA</name>
<dbReference type="PANTHER" id="PTHR30383">
    <property type="entry name" value="THIOESTERASE 1/PROTEASE 1/LYSOPHOSPHOLIPASE L1"/>
    <property type="match status" value="1"/>
</dbReference>
<organism evidence="2 3">
    <name type="scientific">Nocardia tenerifensis</name>
    <dbReference type="NCBI Taxonomy" id="228006"/>
    <lineage>
        <taxon>Bacteria</taxon>
        <taxon>Bacillati</taxon>
        <taxon>Actinomycetota</taxon>
        <taxon>Actinomycetes</taxon>
        <taxon>Mycobacteriales</taxon>
        <taxon>Nocardiaceae</taxon>
        <taxon>Nocardia</taxon>
    </lineage>
</organism>
<dbReference type="InterPro" id="IPR036514">
    <property type="entry name" value="SGNH_hydro_sf"/>
</dbReference>
<keyword evidence="3" id="KW-1185">Reference proteome</keyword>
<evidence type="ECO:0000313" key="3">
    <source>
        <dbReference type="Proteomes" id="UP000247569"/>
    </source>
</evidence>
<evidence type="ECO:0000313" key="2">
    <source>
        <dbReference type="EMBL" id="PXX66341.1"/>
    </source>
</evidence>
<dbReference type="Pfam" id="PF13472">
    <property type="entry name" value="Lipase_GDSL_2"/>
    <property type="match status" value="1"/>
</dbReference>
<dbReference type="InterPro" id="IPR013830">
    <property type="entry name" value="SGNH_hydro"/>
</dbReference>
<evidence type="ECO:0000259" key="1">
    <source>
        <dbReference type="Pfam" id="PF13472"/>
    </source>
</evidence>
<feature type="domain" description="SGNH hydrolase-type esterase" evidence="1">
    <location>
        <begin position="90"/>
        <end position="260"/>
    </location>
</feature>
<dbReference type="RefSeq" id="WP_040732215.1">
    <property type="nucleotide sequence ID" value="NZ_QJKF01000003.1"/>
</dbReference>
<gene>
    <name evidence="2" type="ORF">DFR70_10388</name>
</gene>
<dbReference type="InterPro" id="IPR051532">
    <property type="entry name" value="Ester_Hydrolysis_Enzymes"/>
</dbReference>
<dbReference type="SUPFAM" id="SSF52266">
    <property type="entry name" value="SGNH hydrolase"/>
    <property type="match status" value="1"/>
</dbReference>
<protein>
    <submittedName>
        <fullName evidence="2">Acyl-CoA thioesterase-1</fullName>
    </submittedName>
</protein>
<dbReference type="OrthoDB" id="9794725at2"/>
<dbReference type="AlphaFoldDB" id="A0A318K3E5"/>
<comment type="caution">
    <text evidence="2">The sequence shown here is derived from an EMBL/GenBank/DDBJ whole genome shotgun (WGS) entry which is preliminary data.</text>
</comment>
<reference evidence="2 3" key="1">
    <citation type="submission" date="2018-05" db="EMBL/GenBank/DDBJ databases">
        <title>Genomic Encyclopedia of Type Strains, Phase IV (KMG-IV): sequencing the most valuable type-strain genomes for metagenomic binning, comparative biology and taxonomic classification.</title>
        <authorList>
            <person name="Goeker M."/>
        </authorList>
    </citation>
    <scope>NUCLEOTIDE SEQUENCE [LARGE SCALE GENOMIC DNA]</scope>
    <source>
        <strain evidence="2 3">DSM 44704</strain>
    </source>
</reference>
<dbReference type="Gene3D" id="3.40.50.1110">
    <property type="entry name" value="SGNH hydrolase"/>
    <property type="match status" value="1"/>
</dbReference>
<sequence length="273" mass="29768">MNTQMAAKLARFQRPELSLPYLNGVDDAVIAALFGLTADEYRSLRADFAEQAGSTAADLLAEPGFAEQVDRIPFGTGAHVAVLGESSAADRLSWFEILRHLIALRRPDDAITFTNLAVSGATTTQTLKGLAALGFRRPDWVLCQLGANDAQRLGADGPRVVSAEEMARNLTLLHDEGVRLTDARWIWITPHDMDEQRIASFPPFQQAQISWRAKDHEETARTLRDRPEPVIDTLAVTRPSSGHQLFEPDGVHLTPAGQAAVARTVVSSLATLP</sequence>
<dbReference type="GO" id="GO:0004622">
    <property type="term" value="F:phosphatidylcholine lysophospholipase activity"/>
    <property type="evidence" value="ECO:0007669"/>
    <property type="project" value="TreeGrafter"/>
</dbReference>
<dbReference type="PANTHER" id="PTHR30383:SF5">
    <property type="entry name" value="SGNH HYDROLASE-TYPE ESTERASE DOMAIN-CONTAINING PROTEIN"/>
    <property type="match status" value="1"/>
</dbReference>